<keyword evidence="2" id="KW-1185">Reference proteome</keyword>
<accession>A0A1A5YLV6</accession>
<comment type="caution">
    <text evidence="1">The sequence shown here is derived from an EMBL/GenBank/DDBJ whole genome shotgun (WGS) entry which is preliminary data.</text>
</comment>
<gene>
    <name evidence="1" type="ORF">A7K91_06970</name>
</gene>
<evidence type="ECO:0008006" key="3">
    <source>
        <dbReference type="Google" id="ProtNLM"/>
    </source>
</evidence>
<dbReference type="OrthoDB" id="2547144at2"/>
<name>A0A1A5YLV6_9BACL</name>
<dbReference type="STRING" id="1844972.A7K91_06970"/>
<organism evidence="1 2">
    <name type="scientific">Paenibacillus oryzae</name>
    <dbReference type="NCBI Taxonomy" id="1844972"/>
    <lineage>
        <taxon>Bacteria</taxon>
        <taxon>Bacillati</taxon>
        <taxon>Bacillota</taxon>
        <taxon>Bacilli</taxon>
        <taxon>Bacillales</taxon>
        <taxon>Paenibacillaceae</taxon>
        <taxon>Paenibacillus</taxon>
    </lineage>
</organism>
<dbReference type="Proteomes" id="UP000092024">
    <property type="component" value="Unassembled WGS sequence"/>
</dbReference>
<evidence type="ECO:0000313" key="1">
    <source>
        <dbReference type="EMBL" id="OBR66592.1"/>
    </source>
</evidence>
<evidence type="ECO:0000313" key="2">
    <source>
        <dbReference type="Proteomes" id="UP000092024"/>
    </source>
</evidence>
<dbReference type="EMBL" id="LYPA01000045">
    <property type="protein sequence ID" value="OBR66592.1"/>
    <property type="molecule type" value="Genomic_DNA"/>
</dbReference>
<reference evidence="1 2" key="1">
    <citation type="submission" date="2016-05" db="EMBL/GenBank/DDBJ databases">
        <title>Paenibacillus oryzae. sp. nov., isolated from the rice root.</title>
        <authorList>
            <person name="Zhang J."/>
            <person name="Zhang X."/>
        </authorList>
    </citation>
    <scope>NUCLEOTIDE SEQUENCE [LARGE SCALE GENOMIC DNA]</scope>
    <source>
        <strain evidence="1 2">1DrF-4</strain>
    </source>
</reference>
<proteinExistence type="predicted"/>
<sequence>MKQSIMVRRVGQHDNFEWLHSLMNQTVKRFNLDPKFLGIAMTASELKNSYLAAETTKDGFVAEKDGSVIAIMGVSLSEVTSNGYVEFGVMEGHEAILHELVEKCSSIVQQRGGKKLFKFVFSQFGQIRNKEITLWEQLGFNCDQFSNVTLSLDLKSWSVPDDFHNENIYPATDLALSEISQILMDDGEEQIVELIRKQFVEKSADQIVLTLMDEETKKLAGLAFYRIIKANEGSDNEFLDASGFSVHYRPGYSLKKEDKQRLLQATLLSMKQLDIYHVYSRITLKHFDVFSMLVREGFEDPGFEQNCTITLFKTV</sequence>
<dbReference type="AlphaFoldDB" id="A0A1A5YLV6"/>
<protein>
    <recommendedName>
        <fullName evidence="3">N-acetyltransferase domain-containing protein</fullName>
    </recommendedName>
</protein>
<dbReference type="RefSeq" id="WP_068681420.1">
    <property type="nucleotide sequence ID" value="NZ_LYPA01000045.1"/>
</dbReference>